<dbReference type="Proteomes" id="UP000284706">
    <property type="component" value="Unassembled WGS sequence"/>
</dbReference>
<dbReference type="AlphaFoldDB" id="A0A409WM63"/>
<sequence>MFDVLSDHRETLRAYRPSYNETPSLHFPDGRGLTITGGNFSNVRRNYYGPGVDTMVGRRSPDSPERFDPGVYFARLCNSNILGGDYMNIGGNFVAGHNGVRYPLPEGMFLSAGRPQNISYVYQDRTMVGMAPSEYATPSATQSNHRGPQAPPPIDARYYPAHHASSPLFQSPVQPSPADMHFRDRSTYVDQVSASEYRHPLQGTPMRSPTPQSGRMRAHRGLEEGYCDMVPRTASADRSIYYCPSSSSSLLNQDGHEIGPSRAPPHHPSHLQDPTGQHVPGRDGASGEGNSKRKRQRLDLHLRKTKRTDRD</sequence>
<feature type="compositionally biased region" description="Basic and acidic residues" evidence="1">
    <location>
        <begin position="297"/>
        <end position="311"/>
    </location>
</feature>
<protein>
    <submittedName>
        <fullName evidence="2">Uncharacterized protein</fullName>
    </submittedName>
</protein>
<gene>
    <name evidence="2" type="ORF">CVT26_015463</name>
</gene>
<dbReference type="InParanoid" id="A0A409WM63"/>
<evidence type="ECO:0000313" key="3">
    <source>
        <dbReference type="Proteomes" id="UP000284706"/>
    </source>
</evidence>
<feature type="region of interest" description="Disordered" evidence="1">
    <location>
        <begin position="247"/>
        <end position="311"/>
    </location>
</feature>
<organism evidence="2 3">
    <name type="scientific">Gymnopilus dilepis</name>
    <dbReference type="NCBI Taxonomy" id="231916"/>
    <lineage>
        <taxon>Eukaryota</taxon>
        <taxon>Fungi</taxon>
        <taxon>Dikarya</taxon>
        <taxon>Basidiomycota</taxon>
        <taxon>Agaricomycotina</taxon>
        <taxon>Agaricomycetes</taxon>
        <taxon>Agaricomycetidae</taxon>
        <taxon>Agaricales</taxon>
        <taxon>Agaricineae</taxon>
        <taxon>Hymenogastraceae</taxon>
        <taxon>Gymnopilus</taxon>
    </lineage>
</organism>
<proteinExistence type="predicted"/>
<comment type="caution">
    <text evidence="2">The sequence shown here is derived from an EMBL/GenBank/DDBJ whole genome shotgun (WGS) entry which is preliminary data.</text>
</comment>
<keyword evidence="3" id="KW-1185">Reference proteome</keyword>
<reference evidence="2 3" key="1">
    <citation type="journal article" date="2018" name="Evol. Lett.">
        <title>Horizontal gene cluster transfer increased hallucinogenic mushroom diversity.</title>
        <authorList>
            <person name="Reynolds H.T."/>
            <person name="Vijayakumar V."/>
            <person name="Gluck-Thaler E."/>
            <person name="Korotkin H.B."/>
            <person name="Matheny P.B."/>
            <person name="Slot J.C."/>
        </authorList>
    </citation>
    <scope>NUCLEOTIDE SEQUENCE [LARGE SCALE GENOMIC DNA]</scope>
    <source>
        <strain evidence="2 3">SRW20</strain>
    </source>
</reference>
<accession>A0A409WM63</accession>
<dbReference type="EMBL" id="NHYE01004996">
    <property type="protein sequence ID" value="PPQ79614.1"/>
    <property type="molecule type" value="Genomic_DNA"/>
</dbReference>
<name>A0A409WM63_9AGAR</name>
<evidence type="ECO:0000256" key="1">
    <source>
        <dbReference type="SAM" id="MobiDB-lite"/>
    </source>
</evidence>
<evidence type="ECO:0000313" key="2">
    <source>
        <dbReference type="EMBL" id="PPQ79614.1"/>
    </source>
</evidence>